<dbReference type="EMBL" id="FNFV01000005">
    <property type="protein sequence ID" value="SDK82418.1"/>
    <property type="molecule type" value="Genomic_DNA"/>
</dbReference>
<sequence length="30" mass="3156">ENNLSVVVDAGWITKEALCQGVENGPPPCD</sequence>
<dbReference type="Proteomes" id="UP000199328">
    <property type="component" value="Unassembled WGS sequence"/>
</dbReference>
<dbReference type="AlphaFoldDB" id="A0A1G9F248"/>
<feature type="non-terminal residue" evidence="1">
    <location>
        <position position="1"/>
    </location>
</feature>
<evidence type="ECO:0000313" key="1">
    <source>
        <dbReference type="EMBL" id="SDK82418.1"/>
    </source>
</evidence>
<accession>A0A1G9F248</accession>
<keyword evidence="2" id="KW-1185">Reference proteome</keyword>
<name>A0A1G9F248_9RHOB</name>
<gene>
    <name evidence="1" type="ORF">SAMN05216257_1051</name>
</gene>
<reference evidence="2" key="1">
    <citation type="submission" date="2016-10" db="EMBL/GenBank/DDBJ databases">
        <authorList>
            <person name="Varghese N."/>
            <person name="Submissions S."/>
        </authorList>
    </citation>
    <scope>NUCLEOTIDE SEQUENCE [LARGE SCALE GENOMIC DNA]</scope>
    <source>
        <strain evidence="2">CGMCC 1.10789</strain>
    </source>
</reference>
<protein>
    <submittedName>
        <fullName evidence="1">D-xylose transport system substrate-binding protein</fullName>
    </submittedName>
</protein>
<evidence type="ECO:0000313" key="2">
    <source>
        <dbReference type="Proteomes" id="UP000199328"/>
    </source>
</evidence>
<organism evidence="1 2">
    <name type="scientific">Meinhardsimonia xiamenensis</name>
    <dbReference type="NCBI Taxonomy" id="990712"/>
    <lineage>
        <taxon>Bacteria</taxon>
        <taxon>Pseudomonadati</taxon>
        <taxon>Pseudomonadota</taxon>
        <taxon>Alphaproteobacteria</taxon>
        <taxon>Rhodobacterales</taxon>
        <taxon>Paracoccaceae</taxon>
        <taxon>Meinhardsimonia</taxon>
    </lineage>
</organism>
<proteinExistence type="predicted"/>